<proteinExistence type="predicted"/>
<evidence type="ECO:0000313" key="3">
    <source>
        <dbReference type="Proteomes" id="UP000193498"/>
    </source>
</evidence>
<comment type="caution">
    <text evidence="2">The sequence shown here is derived from an EMBL/GenBank/DDBJ whole genome shotgun (WGS) entry which is preliminary data.</text>
</comment>
<feature type="compositionally biased region" description="Polar residues" evidence="1">
    <location>
        <begin position="1"/>
        <end position="10"/>
    </location>
</feature>
<accession>A0A1Y1YZM7</accession>
<dbReference type="EMBL" id="MCFE01000045">
    <property type="protein sequence ID" value="ORY03500.1"/>
    <property type="molecule type" value="Genomic_DNA"/>
</dbReference>
<dbReference type="AlphaFoldDB" id="A0A1Y1YZM7"/>
<feature type="region of interest" description="Disordered" evidence="1">
    <location>
        <begin position="63"/>
        <end position="95"/>
    </location>
</feature>
<name>A0A1Y1YZM7_9FUNG</name>
<dbReference type="InParanoid" id="A0A1Y1YZM7"/>
<organism evidence="2 3">
    <name type="scientific">Basidiobolus meristosporus CBS 931.73</name>
    <dbReference type="NCBI Taxonomy" id="1314790"/>
    <lineage>
        <taxon>Eukaryota</taxon>
        <taxon>Fungi</taxon>
        <taxon>Fungi incertae sedis</taxon>
        <taxon>Zoopagomycota</taxon>
        <taxon>Entomophthoromycotina</taxon>
        <taxon>Basidiobolomycetes</taxon>
        <taxon>Basidiobolales</taxon>
        <taxon>Basidiobolaceae</taxon>
        <taxon>Basidiobolus</taxon>
    </lineage>
</organism>
<gene>
    <name evidence="2" type="ORF">K493DRAFT_346085</name>
</gene>
<feature type="region of interest" description="Disordered" evidence="1">
    <location>
        <begin position="1"/>
        <end position="20"/>
    </location>
</feature>
<dbReference type="Proteomes" id="UP000193498">
    <property type="component" value="Unassembled WGS sequence"/>
</dbReference>
<protein>
    <submittedName>
        <fullName evidence="2">Uncharacterized protein</fullName>
    </submittedName>
</protein>
<evidence type="ECO:0000256" key="1">
    <source>
        <dbReference type="SAM" id="MobiDB-lite"/>
    </source>
</evidence>
<sequence>MGAQLQSTAGPVSFRKNRNDGYTIREFKSNKKEDASRIMSLILQQMTNSMQKKEYTPLSNMLDIDEAKTGTASDPKDPTLGSKGGDEGEGISEMNPEEAELWGNYGRWRREYWEIWWV</sequence>
<keyword evidence="3" id="KW-1185">Reference proteome</keyword>
<reference evidence="2 3" key="1">
    <citation type="submission" date="2016-07" db="EMBL/GenBank/DDBJ databases">
        <title>Pervasive Adenine N6-methylation of Active Genes in Fungi.</title>
        <authorList>
            <consortium name="DOE Joint Genome Institute"/>
            <person name="Mondo S.J."/>
            <person name="Dannebaum R.O."/>
            <person name="Kuo R.C."/>
            <person name="Labutti K."/>
            <person name="Haridas S."/>
            <person name="Kuo A."/>
            <person name="Salamov A."/>
            <person name="Ahrendt S.R."/>
            <person name="Lipzen A."/>
            <person name="Sullivan W."/>
            <person name="Andreopoulos W.B."/>
            <person name="Clum A."/>
            <person name="Lindquist E."/>
            <person name="Daum C."/>
            <person name="Ramamoorthy G.K."/>
            <person name="Gryganskyi A."/>
            <person name="Culley D."/>
            <person name="Magnuson J.K."/>
            <person name="James T.Y."/>
            <person name="O'Malley M.A."/>
            <person name="Stajich J.E."/>
            <person name="Spatafora J.W."/>
            <person name="Visel A."/>
            <person name="Grigoriev I.V."/>
        </authorList>
    </citation>
    <scope>NUCLEOTIDE SEQUENCE [LARGE SCALE GENOMIC DNA]</scope>
    <source>
        <strain evidence="2 3">CBS 931.73</strain>
    </source>
</reference>
<evidence type="ECO:0000313" key="2">
    <source>
        <dbReference type="EMBL" id="ORY03500.1"/>
    </source>
</evidence>